<comment type="caution">
    <text evidence="2">The sequence shown here is derived from an EMBL/GenBank/DDBJ whole genome shotgun (WGS) entry which is preliminary data.</text>
</comment>
<dbReference type="Pfam" id="PF15731">
    <property type="entry name" value="MqsA_antitoxin"/>
    <property type="match status" value="1"/>
</dbReference>
<name>A0A933SB66_UNCEI</name>
<dbReference type="InterPro" id="IPR010982">
    <property type="entry name" value="Lambda_DNA-bd_dom_sf"/>
</dbReference>
<evidence type="ECO:0000313" key="2">
    <source>
        <dbReference type="EMBL" id="MBI5168573.1"/>
    </source>
</evidence>
<dbReference type="Gene3D" id="1.10.260.40">
    <property type="entry name" value="lambda repressor-like DNA-binding domains"/>
    <property type="match status" value="1"/>
</dbReference>
<sequence length="124" mass="13982">MHASTAAKPVHINGETVLVRGIPHFRCPNCDETLTLAQDLQVLWDRGASLYRDRHGLLDADDIRAIRTRHRLTQAQLAKLLGLGTNTLSRWEAGRNVQTTAMDVLLRLVRDVPGNLAYLRRHRA</sequence>
<gene>
    <name evidence="2" type="ORF">HZA61_03700</name>
</gene>
<dbReference type="CDD" id="cd00093">
    <property type="entry name" value="HTH_XRE"/>
    <property type="match status" value="1"/>
</dbReference>
<dbReference type="InterPro" id="IPR022452">
    <property type="entry name" value="MqsA"/>
</dbReference>
<dbReference type="SUPFAM" id="SSF47413">
    <property type="entry name" value="lambda repressor-like DNA-binding domains"/>
    <property type="match status" value="1"/>
</dbReference>
<dbReference type="InterPro" id="IPR001387">
    <property type="entry name" value="Cro/C1-type_HTH"/>
</dbReference>
<dbReference type="GO" id="GO:0003677">
    <property type="term" value="F:DNA binding"/>
    <property type="evidence" value="ECO:0007669"/>
    <property type="project" value="InterPro"/>
</dbReference>
<evidence type="ECO:0000259" key="1">
    <source>
        <dbReference type="PROSITE" id="PS50943"/>
    </source>
</evidence>
<dbReference type="InterPro" id="IPR032758">
    <property type="entry name" value="MqsA/HigA-2"/>
</dbReference>
<dbReference type="AlphaFoldDB" id="A0A933SB66"/>
<dbReference type="EMBL" id="JACRIW010000031">
    <property type="protein sequence ID" value="MBI5168573.1"/>
    <property type="molecule type" value="Genomic_DNA"/>
</dbReference>
<accession>A0A933SB66</accession>
<proteinExistence type="predicted"/>
<evidence type="ECO:0000313" key="3">
    <source>
        <dbReference type="Proteomes" id="UP000696931"/>
    </source>
</evidence>
<dbReference type="NCBIfam" id="TIGR03830">
    <property type="entry name" value="CxxCG_CxxCG_HTH"/>
    <property type="match status" value="1"/>
</dbReference>
<organism evidence="2 3">
    <name type="scientific">Eiseniibacteriota bacterium</name>
    <dbReference type="NCBI Taxonomy" id="2212470"/>
    <lineage>
        <taxon>Bacteria</taxon>
        <taxon>Candidatus Eiseniibacteriota</taxon>
    </lineage>
</organism>
<dbReference type="SMART" id="SM00530">
    <property type="entry name" value="HTH_XRE"/>
    <property type="match status" value="1"/>
</dbReference>
<dbReference type="PROSITE" id="PS50943">
    <property type="entry name" value="HTH_CROC1"/>
    <property type="match status" value="1"/>
</dbReference>
<reference evidence="2" key="1">
    <citation type="submission" date="2020-07" db="EMBL/GenBank/DDBJ databases">
        <title>Huge and variable diversity of episymbiotic CPR bacteria and DPANN archaea in groundwater ecosystems.</title>
        <authorList>
            <person name="He C.Y."/>
            <person name="Keren R."/>
            <person name="Whittaker M."/>
            <person name="Farag I.F."/>
            <person name="Doudna J."/>
            <person name="Cate J.H.D."/>
            <person name="Banfield J.F."/>
        </authorList>
    </citation>
    <scope>NUCLEOTIDE SEQUENCE</scope>
    <source>
        <strain evidence="2">NC_groundwater_1813_Pr3_B-0.1um_71_17</strain>
    </source>
</reference>
<feature type="domain" description="HTH cro/C1-type" evidence="1">
    <location>
        <begin position="63"/>
        <end position="96"/>
    </location>
</feature>
<dbReference type="Proteomes" id="UP000696931">
    <property type="component" value="Unassembled WGS sequence"/>
</dbReference>
<protein>
    <submittedName>
        <fullName evidence="2">Type II toxin-antitoxin system MqsA family antitoxin</fullName>
    </submittedName>
</protein>